<dbReference type="EMBL" id="JARK01001592">
    <property type="protein sequence ID" value="EYB87819.1"/>
    <property type="molecule type" value="Genomic_DNA"/>
</dbReference>
<keyword evidence="2" id="KW-1185">Reference proteome</keyword>
<sequence length="118" mass="13322">MTSTDQRSGPRFKKRQMLKKNKFSFRTNNIVSSQTLDLHEKAERIRLHPASSVNMVRTVSTPVTLVGGRVSCPRSSYHTKVNEPGPTRRWLAWSVCQKEGIGCDCAQSMSVKSPPKFE</sequence>
<accession>A0A016SBZ2</accession>
<organism evidence="1 2">
    <name type="scientific">Ancylostoma ceylanicum</name>
    <dbReference type="NCBI Taxonomy" id="53326"/>
    <lineage>
        <taxon>Eukaryota</taxon>
        <taxon>Metazoa</taxon>
        <taxon>Ecdysozoa</taxon>
        <taxon>Nematoda</taxon>
        <taxon>Chromadorea</taxon>
        <taxon>Rhabditida</taxon>
        <taxon>Rhabditina</taxon>
        <taxon>Rhabditomorpha</taxon>
        <taxon>Strongyloidea</taxon>
        <taxon>Ancylostomatidae</taxon>
        <taxon>Ancylostomatinae</taxon>
        <taxon>Ancylostoma</taxon>
    </lineage>
</organism>
<gene>
    <name evidence="1" type="primary">Acey_s0256.g346</name>
    <name evidence="1" type="ORF">Y032_0256g346</name>
</gene>
<evidence type="ECO:0000313" key="2">
    <source>
        <dbReference type="Proteomes" id="UP000024635"/>
    </source>
</evidence>
<evidence type="ECO:0000313" key="1">
    <source>
        <dbReference type="EMBL" id="EYB87819.1"/>
    </source>
</evidence>
<proteinExistence type="predicted"/>
<dbReference type="Proteomes" id="UP000024635">
    <property type="component" value="Unassembled WGS sequence"/>
</dbReference>
<reference evidence="2" key="1">
    <citation type="journal article" date="2015" name="Nat. Genet.">
        <title>The genome and transcriptome of the zoonotic hookworm Ancylostoma ceylanicum identify infection-specific gene families.</title>
        <authorList>
            <person name="Schwarz E.M."/>
            <person name="Hu Y."/>
            <person name="Antoshechkin I."/>
            <person name="Miller M.M."/>
            <person name="Sternberg P.W."/>
            <person name="Aroian R.V."/>
        </authorList>
    </citation>
    <scope>NUCLEOTIDE SEQUENCE</scope>
    <source>
        <strain evidence="2">HY135</strain>
    </source>
</reference>
<protein>
    <submittedName>
        <fullName evidence="1">Uncharacterized protein</fullName>
    </submittedName>
</protein>
<dbReference type="AlphaFoldDB" id="A0A016SBZ2"/>
<comment type="caution">
    <text evidence="1">The sequence shown here is derived from an EMBL/GenBank/DDBJ whole genome shotgun (WGS) entry which is preliminary data.</text>
</comment>
<name>A0A016SBZ2_9BILA</name>